<dbReference type="RefSeq" id="WP_154663388.1">
    <property type="nucleotide sequence ID" value="NZ_BAKO01000004.1"/>
</dbReference>
<organism evidence="1 2">
    <name type="scientific">Prevotella fusca JCM 17724</name>
    <dbReference type="NCBI Taxonomy" id="1236517"/>
    <lineage>
        <taxon>Bacteria</taxon>
        <taxon>Pseudomonadati</taxon>
        <taxon>Bacteroidota</taxon>
        <taxon>Bacteroidia</taxon>
        <taxon>Bacteroidales</taxon>
        <taxon>Prevotellaceae</taxon>
        <taxon>Prevotella</taxon>
    </lineage>
</organism>
<sequence length="45" mass="4786">MVVLQCISLVTAAVSYPESVIADYENRISQTASITGVDNDVIGGW</sequence>
<protein>
    <submittedName>
        <fullName evidence="1">Uncharacterized protein</fullName>
    </submittedName>
</protein>
<keyword evidence="2" id="KW-1185">Reference proteome</keyword>
<evidence type="ECO:0000313" key="2">
    <source>
        <dbReference type="Proteomes" id="UP000682005"/>
    </source>
</evidence>
<reference evidence="1 2" key="1">
    <citation type="submission" date="2021-03" db="EMBL/GenBank/DDBJ databases">
        <title>Human Oral Microbial Genomes.</title>
        <authorList>
            <person name="Johnston C.D."/>
            <person name="Chen T."/>
            <person name="Dewhirst F.E."/>
        </authorList>
    </citation>
    <scope>NUCLEOTIDE SEQUENCE [LARGE SCALE GENOMIC DNA]</scope>
    <source>
        <strain evidence="1 2">W1435</strain>
    </source>
</reference>
<accession>A0ABX7Y017</accession>
<name>A0ABX7Y017_9BACT</name>
<dbReference type="EMBL" id="CP072370">
    <property type="protein sequence ID" value="QUB87190.1"/>
    <property type="molecule type" value="Genomic_DNA"/>
</dbReference>
<gene>
    <name evidence="1" type="ORF">J5A51_06845</name>
</gene>
<evidence type="ECO:0000313" key="1">
    <source>
        <dbReference type="EMBL" id="QUB87190.1"/>
    </source>
</evidence>
<dbReference type="Proteomes" id="UP000682005">
    <property type="component" value="Chromosome 1"/>
</dbReference>
<proteinExistence type="predicted"/>